<keyword evidence="1" id="KW-0812">Transmembrane</keyword>
<dbReference type="Proteomes" id="UP001497482">
    <property type="component" value="Chromosome 9"/>
</dbReference>
<dbReference type="AlphaFoldDB" id="A0AAV2MTZ1"/>
<feature type="transmembrane region" description="Helical" evidence="1">
    <location>
        <begin position="177"/>
        <end position="198"/>
    </location>
</feature>
<keyword evidence="1" id="KW-0472">Membrane</keyword>
<dbReference type="EMBL" id="OZ035831">
    <property type="protein sequence ID" value="CAL1616845.1"/>
    <property type="molecule type" value="Genomic_DNA"/>
</dbReference>
<evidence type="ECO:0000256" key="1">
    <source>
        <dbReference type="SAM" id="Phobius"/>
    </source>
</evidence>
<name>A0AAV2MTZ1_KNICA</name>
<feature type="transmembrane region" description="Helical" evidence="1">
    <location>
        <begin position="267"/>
        <end position="288"/>
    </location>
</feature>
<accession>A0AAV2MTZ1</accession>
<keyword evidence="1" id="KW-1133">Transmembrane helix</keyword>
<sequence>MACICEVAGLCVPDRVGASLDRRGGWVGCCGSFPPLNWSFLVSRDRISGRGTMSLVAWSFRVGPYSRLERRNSVLATAATLAKFICVAPLRLSTPMVLRLLARLKWRFLGRSWSVGPGVRGGGGWTGGGRVGGCRVCPPGPRMSVAVRWGGGRAPLAARGGATWGRSCGVGDWGGWGRFWVCWGGLGLCVVDAGVFFPCSPVRPIFGFGVGGGGWVVGIGVWWWCVVLLGGCGLVGCWWGDWLAFGPLWLFSGFLCRVACRCWWGGFVVVVLVVSVVAWELFGGLWGACACGLYRRDVAPPFIV</sequence>
<protein>
    <submittedName>
        <fullName evidence="2">Uncharacterized protein</fullName>
    </submittedName>
</protein>
<reference evidence="2 3" key="1">
    <citation type="submission" date="2024-04" db="EMBL/GenBank/DDBJ databases">
        <authorList>
            <person name="Waldvogel A.-M."/>
            <person name="Schoenle A."/>
        </authorList>
    </citation>
    <scope>NUCLEOTIDE SEQUENCE [LARGE SCALE GENOMIC DNA]</scope>
</reference>
<organism evidence="2 3">
    <name type="scientific">Knipowitschia caucasica</name>
    <name type="common">Caucasian dwarf goby</name>
    <name type="synonym">Pomatoschistus caucasicus</name>
    <dbReference type="NCBI Taxonomy" id="637954"/>
    <lineage>
        <taxon>Eukaryota</taxon>
        <taxon>Metazoa</taxon>
        <taxon>Chordata</taxon>
        <taxon>Craniata</taxon>
        <taxon>Vertebrata</taxon>
        <taxon>Euteleostomi</taxon>
        <taxon>Actinopterygii</taxon>
        <taxon>Neopterygii</taxon>
        <taxon>Teleostei</taxon>
        <taxon>Neoteleostei</taxon>
        <taxon>Acanthomorphata</taxon>
        <taxon>Gobiaria</taxon>
        <taxon>Gobiiformes</taxon>
        <taxon>Gobioidei</taxon>
        <taxon>Gobiidae</taxon>
        <taxon>Gobiinae</taxon>
        <taxon>Knipowitschia</taxon>
    </lineage>
</organism>
<proteinExistence type="predicted"/>
<feature type="transmembrane region" description="Helical" evidence="1">
    <location>
        <begin position="242"/>
        <end position="260"/>
    </location>
</feature>
<gene>
    <name evidence="2" type="ORF">KC01_LOCUS42547</name>
</gene>
<evidence type="ECO:0000313" key="2">
    <source>
        <dbReference type="EMBL" id="CAL1616845.1"/>
    </source>
</evidence>
<keyword evidence="3" id="KW-1185">Reference proteome</keyword>
<evidence type="ECO:0000313" key="3">
    <source>
        <dbReference type="Proteomes" id="UP001497482"/>
    </source>
</evidence>
<feature type="transmembrane region" description="Helical" evidence="1">
    <location>
        <begin position="205"/>
        <end position="230"/>
    </location>
</feature>